<reference evidence="1 2" key="2">
    <citation type="submission" date="2021-05" db="EMBL/GenBank/DDBJ databases">
        <title>Ecology and evolution of chlamydial symbionts of arthropods.</title>
        <authorList>
            <person name="Halter T."/>
            <person name="Sixt B.S."/>
            <person name="Toenshoff E.R."/>
            <person name="Koestlbacher S."/>
            <person name="Schulz F."/>
            <person name="Kostanjsek R."/>
            <person name="Collingro A."/>
            <person name="Hendrickx F."/>
            <person name="Horn M."/>
        </authorList>
    </citation>
    <scope>NUCLEOTIDE SEQUENCE [LARGE SCALE GENOMIC DNA]</scope>
    <source>
        <strain evidence="1 2">15C</strain>
    </source>
</reference>
<proteinExistence type="predicted"/>
<protein>
    <submittedName>
        <fullName evidence="1">Uncharacterized protein</fullName>
    </submittedName>
</protein>
<name>A0ABX8YYS6_9BACT</name>
<evidence type="ECO:0000313" key="2">
    <source>
        <dbReference type="Proteomes" id="UP000822862"/>
    </source>
</evidence>
<dbReference type="Proteomes" id="UP000822862">
    <property type="component" value="Chromosome"/>
</dbReference>
<sequence>MLLVTAGSKREAMNECSSDLHMLHLDDLDGHINIDKVDEYFITLKYTRLDKDLAQPTNGYLNLRS</sequence>
<keyword evidence="2" id="KW-1185">Reference proteome</keyword>
<gene>
    <name evidence="1" type="ORF">RHAB15C_0000280</name>
</gene>
<accession>A0ABX8YYS6</accession>
<reference evidence="1 2" key="1">
    <citation type="submission" date="2020-01" db="EMBL/GenBank/DDBJ databases">
        <authorList>
            <person name="Sixt B."/>
            <person name="Schulz F."/>
            <person name="Kostanjsek R."/>
            <person name="Koestlbacher S."/>
            <person name="Collingro A."/>
            <person name="Toenshoff E."/>
            <person name="Horn M."/>
        </authorList>
    </citation>
    <scope>NUCLEOTIDE SEQUENCE [LARGE SCALE GENOMIC DNA]</scope>
    <source>
        <strain evidence="1 2">15C</strain>
    </source>
</reference>
<evidence type="ECO:0000313" key="1">
    <source>
        <dbReference type="EMBL" id="QZA58407.1"/>
    </source>
</evidence>
<dbReference type="EMBL" id="CP075585">
    <property type="protein sequence ID" value="QZA58407.1"/>
    <property type="molecule type" value="Genomic_DNA"/>
</dbReference>
<dbReference type="RefSeq" id="WP_194845469.1">
    <property type="nucleotide sequence ID" value="NZ_CP075585.1"/>
</dbReference>
<organism evidence="1 2">
    <name type="scientific">Candidatus Rhabdochlamydia porcellionis</name>
    <dbReference type="NCBI Taxonomy" id="225148"/>
    <lineage>
        <taxon>Bacteria</taxon>
        <taxon>Pseudomonadati</taxon>
        <taxon>Chlamydiota</taxon>
        <taxon>Chlamydiia</taxon>
        <taxon>Parachlamydiales</taxon>
        <taxon>Candidatus Rhabdochlamydiaceae</taxon>
        <taxon>Candidatus Rhabdochlamydia</taxon>
    </lineage>
</organism>